<protein>
    <submittedName>
        <fullName evidence="3">SLATT domain-containing protein</fullName>
    </submittedName>
</protein>
<sequence length="215" mass="25459">MQKDYQNINIKEEIGKKINTFNITRNNRINMSLRLKKYSDKWKLIFFFLNFEAVIFVAISLTGESILNENNLSVFSVVAGIFSIYVILIQYYINELNYNERALKVHYHQLDIEDLILKLKKIIMNVNIKEDTQIGNEAKLIEDFDVIMYEYQTILKNNENHDPIDNKKRLLSEIVDNNQLLKNNRDFSMDNIILHINIIIALVMPLIIVLIFRME</sequence>
<feature type="transmembrane region" description="Helical" evidence="1">
    <location>
        <begin position="44"/>
        <end position="62"/>
    </location>
</feature>
<dbReference type="RefSeq" id="WP_264144805.1">
    <property type="nucleotide sequence ID" value="NZ_JAOYEY010000051.1"/>
</dbReference>
<feature type="domain" description="SMODS and SLOG-associating 2TM effector" evidence="2">
    <location>
        <begin position="11"/>
        <end position="210"/>
    </location>
</feature>
<evidence type="ECO:0000259" key="2">
    <source>
        <dbReference type="Pfam" id="PF18160"/>
    </source>
</evidence>
<dbReference type="InterPro" id="IPR041115">
    <property type="entry name" value="SLATT_5"/>
</dbReference>
<keyword evidence="4" id="KW-1185">Reference proteome</keyword>
<dbReference type="Proteomes" id="UP001526147">
    <property type="component" value="Unassembled WGS sequence"/>
</dbReference>
<keyword evidence="1" id="KW-0472">Membrane</keyword>
<evidence type="ECO:0000313" key="4">
    <source>
        <dbReference type="Proteomes" id="UP001526147"/>
    </source>
</evidence>
<dbReference type="NCBIfam" id="NF033631">
    <property type="entry name" value="SLATT_5"/>
    <property type="match status" value="1"/>
</dbReference>
<proteinExistence type="predicted"/>
<name>A0ABT3DNY9_9BACI</name>
<evidence type="ECO:0000313" key="3">
    <source>
        <dbReference type="EMBL" id="MCV9888770.1"/>
    </source>
</evidence>
<gene>
    <name evidence="3" type="ORF">OIH86_24245</name>
</gene>
<accession>A0ABT3DNY9</accession>
<dbReference type="Pfam" id="PF18160">
    <property type="entry name" value="SLATT_5"/>
    <property type="match status" value="1"/>
</dbReference>
<keyword evidence="1" id="KW-1133">Transmembrane helix</keyword>
<reference evidence="3 4" key="1">
    <citation type="submission" date="2022-10" db="EMBL/GenBank/DDBJ databases">
        <title>Draft genome assembly of moderately radiation resistant bacterium Metabacillus halosaccharovorans.</title>
        <authorList>
            <person name="Pal S."/>
            <person name="Gopinathan A."/>
        </authorList>
    </citation>
    <scope>NUCLEOTIDE SEQUENCE [LARGE SCALE GENOMIC DNA]</scope>
    <source>
        <strain evidence="3 4">VITHBRA001</strain>
    </source>
</reference>
<comment type="caution">
    <text evidence="3">The sequence shown here is derived from an EMBL/GenBank/DDBJ whole genome shotgun (WGS) entry which is preliminary data.</text>
</comment>
<feature type="transmembrane region" description="Helical" evidence="1">
    <location>
        <begin position="192"/>
        <end position="212"/>
    </location>
</feature>
<organism evidence="3 4">
    <name type="scientific">Metabacillus halosaccharovorans</name>
    <dbReference type="NCBI Taxonomy" id="930124"/>
    <lineage>
        <taxon>Bacteria</taxon>
        <taxon>Bacillati</taxon>
        <taxon>Bacillota</taxon>
        <taxon>Bacilli</taxon>
        <taxon>Bacillales</taxon>
        <taxon>Bacillaceae</taxon>
        <taxon>Metabacillus</taxon>
    </lineage>
</organism>
<evidence type="ECO:0000256" key="1">
    <source>
        <dbReference type="SAM" id="Phobius"/>
    </source>
</evidence>
<dbReference type="EMBL" id="JAOYEY010000051">
    <property type="protein sequence ID" value="MCV9888770.1"/>
    <property type="molecule type" value="Genomic_DNA"/>
</dbReference>
<feature type="transmembrane region" description="Helical" evidence="1">
    <location>
        <begin position="74"/>
        <end position="93"/>
    </location>
</feature>
<keyword evidence="1" id="KW-0812">Transmembrane</keyword>